<keyword evidence="2" id="KW-0812">Transmembrane</keyword>
<proteinExistence type="predicted"/>
<evidence type="ECO:0000256" key="2">
    <source>
        <dbReference type="SAM" id="Phobius"/>
    </source>
</evidence>
<protein>
    <submittedName>
        <fullName evidence="3">DUF983 domain-containing protein</fullName>
    </submittedName>
</protein>
<sequence length="138" mass="15161">MSEPSKSEQSKSEPSNGDFAPVDPIKVGWRGCCPRCGNGRLFDGFLTPKPACTACGLDYGFADAGDGPAVFVMLIVGFLVVGLALWFDQRFAPPVWVHVMLWLPFTVIISLVLLRKLKGIMIALQYRNNASEGRLDRE</sequence>
<feature type="transmembrane region" description="Helical" evidence="2">
    <location>
        <begin position="93"/>
        <end position="114"/>
    </location>
</feature>
<comment type="caution">
    <text evidence="3">The sequence shown here is derived from an EMBL/GenBank/DDBJ whole genome shotgun (WGS) entry which is preliminary data.</text>
</comment>
<dbReference type="Pfam" id="PF06170">
    <property type="entry name" value="DUF983"/>
    <property type="match status" value="1"/>
</dbReference>
<dbReference type="Proteomes" id="UP000664699">
    <property type="component" value="Unassembled WGS sequence"/>
</dbReference>
<keyword evidence="4" id="KW-1185">Reference proteome</keyword>
<gene>
    <name evidence="3" type="ORF">JZX89_23980</name>
</gene>
<reference evidence="3 4" key="1">
    <citation type="submission" date="2021-03" db="EMBL/GenBank/DDBJ databases">
        <title>Whole genome sequence of Agrobacterium sp. strain Rnr.</title>
        <authorList>
            <person name="Mafakheri H."/>
            <person name="Taghavi S.M."/>
            <person name="Nemanja K."/>
            <person name="Osdaghi E."/>
        </authorList>
    </citation>
    <scope>NUCLEOTIDE SEQUENCE [LARGE SCALE GENOMIC DNA]</scope>
    <source>
        <strain evidence="3 4">Rnr</strain>
    </source>
</reference>
<dbReference type="EMBL" id="JAFLNA010000016">
    <property type="protein sequence ID" value="MBO0133807.1"/>
    <property type="molecule type" value="Genomic_DNA"/>
</dbReference>
<keyword evidence="2" id="KW-0472">Membrane</keyword>
<evidence type="ECO:0000313" key="4">
    <source>
        <dbReference type="Proteomes" id="UP000664699"/>
    </source>
</evidence>
<dbReference type="RefSeq" id="WP_207135545.1">
    <property type="nucleotide sequence ID" value="NZ_JAFLNA010000016.1"/>
</dbReference>
<evidence type="ECO:0000256" key="1">
    <source>
        <dbReference type="SAM" id="MobiDB-lite"/>
    </source>
</evidence>
<accession>A0ABS3EP98</accession>
<keyword evidence="2" id="KW-1133">Transmembrane helix</keyword>
<evidence type="ECO:0000313" key="3">
    <source>
        <dbReference type="EMBL" id="MBO0133807.1"/>
    </source>
</evidence>
<feature type="transmembrane region" description="Helical" evidence="2">
    <location>
        <begin position="69"/>
        <end position="87"/>
    </location>
</feature>
<name>A0ABS3EP98_9HYPH</name>
<feature type="region of interest" description="Disordered" evidence="1">
    <location>
        <begin position="1"/>
        <end position="22"/>
    </location>
</feature>
<dbReference type="InterPro" id="IPR009325">
    <property type="entry name" value="DUF983"/>
</dbReference>
<feature type="compositionally biased region" description="Basic and acidic residues" evidence="1">
    <location>
        <begin position="1"/>
        <end position="11"/>
    </location>
</feature>
<organism evidence="3 4">
    <name type="scientific">Agrobacterium burrii</name>
    <dbReference type="NCBI Taxonomy" id="2815339"/>
    <lineage>
        <taxon>Bacteria</taxon>
        <taxon>Pseudomonadati</taxon>
        <taxon>Pseudomonadota</taxon>
        <taxon>Alphaproteobacteria</taxon>
        <taxon>Hyphomicrobiales</taxon>
        <taxon>Rhizobiaceae</taxon>
        <taxon>Rhizobium/Agrobacterium group</taxon>
        <taxon>Agrobacterium</taxon>
        <taxon>Agrobacterium tumefaciens complex</taxon>
    </lineage>
</organism>